<evidence type="ECO:0000313" key="3">
    <source>
        <dbReference type="Proteomes" id="UP001458415"/>
    </source>
</evidence>
<sequence length="61" mass="5683">MAAGPEASNVLTAGSARRPVAAVAGPPNAVEVGRPRCDSGGGTAPDLLSGPAVLDGGCAGL</sequence>
<reference evidence="2 3" key="1">
    <citation type="submission" date="2024-06" db="EMBL/GenBank/DDBJ databases">
        <title>The Natural Products Discovery Center: Release of the First 8490 Sequenced Strains for Exploring Actinobacteria Biosynthetic Diversity.</title>
        <authorList>
            <person name="Kalkreuter E."/>
            <person name="Kautsar S.A."/>
            <person name="Yang D."/>
            <person name="Bader C.D."/>
            <person name="Teijaro C.N."/>
            <person name="Fluegel L."/>
            <person name="Davis C.M."/>
            <person name="Simpson J.R."/>
            <person name="Lauterbach L."/>
            <person name="Steele A.D."/>
            <person name="Gui C."/>
            <person name="Meng S."/>
            <person name="Li G."/>
            <person name="Viehrig K."/>
            <person name="Ye F."/>
            <person name="Su P."/>
            <person name="Kiefer A.F."/>
            <person name="Nichols A."/>
            <person name="Cepeda A.J."/>
            <person name="Yan W."/>
            <person name="Fan B."/>
            <person name="Jiang Y."/>
            <person name="Adhikari A."/>
            <person name="Zheng C.-J."/>
            <person name="Schuster L."/>
            <person name="Cowan T.M."/>
            <person name="Smanski M.J."/>
            <person name="Chevrette M.G."/>
            <person name="De Carvalho L.P.S."/>
            <person name="Shen B."/>
        </authorList>
    </citation>
    <scope>NUCLEOTIDE SEQUENCE [LARGE SCALE GENOMIC DNA]</scope>
    <source>
        <strain evidence="2 3">NPDC000634</strain>
    </source>
</reference>
<gene>
    <name evidence="2" type="ORF">ABT317_48395</name>
</gene>
<feature type="compositionally biased region" description="Low complexity" evidence="1">
    <location>
        <begin position="13"/>
        <end position="32"/>
    </location>
</feature>
<accession>A0ABV1WK58</accession>
<protein>
    <submittedName>
        <fullName evidence="2">Uncharacterized protein</fullName>
    </submittedName>
</protein>
<comment type="caution">
    <text evidence="2">The sequence shown here is derived from an EMBL/GenBank/DDBJ whole genome shotgun (WGS) entry which is preliminary data.</text>
</comment>
<evidence type="ECO:0000313" key="2">
    <source>
        <dbReference type="EMBL" id="MER6984568.1"/>
    </source>
</evidence>
<feature type="non-terminal residue" evidence="2">
    <location>
        <position position="61"/>
    </location>
</feature>
<proteinExistence type="predicted"/>
<evidence type="ECO:0000256" key="1">
    <source>
        <dbReference type="SAM" id="MobiDB-lite"/>
    </source>
</evidence>
<dbReference type="EMBL" id="JBEPCU010001887">
    <property type="protein sequence ID" value="MER6984568.1"/>
    <property type="molecule type" value="Genomic_DNA"/>
</dbReference>
<dbReference type="Proteomes" id="UP001458415">
    <property type="component" value="Unassembled WGS sequence"/>
</dbReference>
<organism evidence="2 3">
    <name type="scientific">Streptomyces carpinensis</name>
    <dbReference type="NCBI Taxonomy" id="66369"/>
    <lineage>
        <taxon>Bacteria</taxon>
        <taxon>Bacillati</taxon>
        <taxon>Actinomycetota</taxon>
        <taxon>Actinomycetes</taxon>
        <taxon>Kitasatosporales</taxon>
        <taxon>Streptomycetaceae</taxon>
        <taxon>Streptomyces</taxon>
    </lineage>
</organism>
<name>A0ABV1WK58_9ACTN</name>
<keyword evidence="3" id="KW-1185">Reference proteome</keyword>
<feature type="region of interest" description="Disordered" evidence="1">
    <location>
        <begin position="1"/>
        <end position="49"/>
    </location>
</feature>